<evidence type="ECO:0000256" key="1">
    <source>
        <dbReference type="SAM" id="MobiDB-lite"/>
    </source>
</evidence>
<dbReference type="EMBL" id="CAFAAM010000210">
    <property type="protein sequence ID" value="CAB4814414.1"/>
    <property type="molecule type" value="Genomic_DNA"/>
</dbReference>
<reference evidence="2" key="1">
    <citation type="submission" date="2020-05" db="EMBL/GenBank/DDBJ databases">
        <authorList>
            <person name="Chiriac C."/>
            <person name="Salcher M."/>
            <person name="Ghai R."/>
            <person name="Kavagutti S V."/>
        </authorList>
    </citation>
    <scope>NUCLEOTIDE SEQUENCE</scope>
</reference>
<proteinExistence type="predicted"/>
<gene>
    <name evidence="2" type="ORF">UFOPK3010_01347</name>
</gene>
<sequence>MDRTERHSCPPPLLSRCVASRSSPTLIMARPPSSMRCFVRPARSVIMPLSSTESWIRTIRNANAASRSSPRPLRSHGTTSRSTSSTPQATPISVARLNVPFRWSTASFFSLMLLKAPCLRPVTCSQRLSRCPCRQLLSSTRSIARMRDPKRFSTRSTSCSSTLMPMNMPLSFLLSLLLPEREKRFPE</sequence>
<name>A0A6J6Z1C3_9ZZZZ</name>
<feature type="region of interest" description="Disordered" evidence="1">
    <location>
        <begin position="61"/>
        <end position="89"/>
    </location>
</feature>
<protein>
    <submittedName>
        <fullName evidence="2">Unannotated protein</fullName>
    </submittedName>
</protein>
<organism evidence="2">
    <name type="scientific">freshwater metagenome</name>
    <dbReference type="NCBI Taxonomy" id="449393"/>
    <lineage>
        <taxon>unclassified sequences</taxon>
        <taxon>metagenomes</taxon>
        <taxon>ecological metagenomes</taxon>
    </lineage>
</organism>
<accession>A0A6J6Z1C3</accession>
<dbReference type="AlphaFoldDB" id="A0A6J6Z1C3"/>
<feature type="compositionally biased region" description="Low complexity" evidence="1">
    <location>
        <begin position="61"/>
        <end position="86"/>
    </location>
</feature>
<evidence type="ECO:0000313" key="2">
    <source>
        <dbReference type="EMBL" id="CAB4814414.1"/>
    </source>
</evidence>